<evidence type="ECO:0000313" key="2">
    <source>
        <dbReference type="EMBL" id="KAK6956028.1"/>
    </source>
</evidence>
<feature type="compositionally biased region" description="Low complexity" evidence="1">
    <location>
        <begin position="11"/>
        <end position="25"/>
    </location>
</feature>
<accession>A0AAX6MTQ4</accession>
<name>A0AAX6MTQ4_9PEZI</name>
<dbReference type="AlphaFoldDB" id="A0AAX6MTQ4"/>
<evidence type="ECO:0000256" key="1">
    <source>
        <dbReference type="SAM" id="MobiDB-lite"/>
    </source>
</evidence>
<gene>
    <name evidence="2" type="ORF">Daesc_003675</name>
</gene>
<sequence length="400" mass="44384">MESNTSDTLASSPPSSPSIQTSLPPMRRFRSKSAHPSMGELSTTWTPFNPASNIPSGFEALVMVVRHLEAFLPASSSSSSWEEDSEKEPLPGSAAAEAATLFRLIESDKMITRFWSRRPYRLFHSKILSRLTDSSEWEHIASRDDDIIARSSLVKYDGTGSISDKVSSPFGQFTNPSTGQRYLQQSQFPAIIRVLYTPAPDATASFQHLATVTMTSPYPDSAPGRQAPIQPETFRDSYCLIASARLANQPGEPDYVRLYNLEGTFIRHPIAHDDNADWKLGERGHSYMLFYTPIPWGLEKLGHQAEVVITSDSEKRTTSARLKYGSQVSIDHTELERVAGSQRQESHPPPATGPRPYRPSTPYPYDIPSRSPTESSQDSSIQGTYPQRFEYVSGSSNSPS</sequence>
<reference evidence="2 3" key="1">
    <citation type="journal article" date="2024" name="Front Chem Biol">
        <title>Unveiling the potential of Daldinia eschscholtzii MFLUCC 19-0629 through bioactivity and bioinformatics studies for enhanced sustainable agriculture production.</title>
        <authorList>
            <person name="Brooks S."/>
            <person name="Weaver J.A."/>
            <person name="Klomchit A."/>
            <person name="Alharthi S.A."/>
            <person name="Onlamun T."/>
            <person name="Nurani R."/>
            <person name="Vong T.K."/>
            <person name="Alberti F."/>
            <person name="Greco C."/>
        </authorList>
    </citation>
    <scope>NUCLEOTIDE SEQUENCE [LARGE SCALE GENOMIC DNA]</scope>
    <source>
        <strain evidence="2">MFLUCC 19-0629</strain>
    </source>
</reference>
<feature type="region of interest" description="Disordered" evidence="1">
    <location>
        <begin position="337"/>
        <end position="400"/>
    </location>
</feature>
<comment type="caution">
    <text evidence="2">The sequence shown here is derived from an EMBL/GenBank/DDBJ whole genome shotgun (WGS) entry which is preliminary data.</text>
</comment>
<feature type="compositionally biased region" description="Pro residues" evidence="1">
    <location>
        <begin position="347"/>
        <end position="362"/>
    </location>
</feature>
<organism evidence="2 3">
    <name type="scientific">Daldinia eschscholtzii</name>
    <dbReference type="NCBI Taxonomy" id="292717"/>
    <lineage>
        <taxon>Eukaryota</taxon>
        <taxon>Fungi</taxon>
        <taxon>Dikarya</taxon>
        <taxon>Ascomycota</taxon>
        <taxon>Pezizomycotina</taxon>
        <taxon>Sordariomycetes</taxon>
        <taxon>Xylariomycetidae</taxon>
        <taxon>Xylariales</taxon>
        <taxon>Hypoxylaceae</taxon>
        <taxon>Daldinia</taxon>
    </lineage>
</organism>
<protein>
    <submittedName>
        <fullName evidence="2">Uncharacterized protein</fullName>
    </submittedName>
</protein>
<proteinExistence type="predicted"/>
<dbReference type="Proteomes" id="UP001369815">
    <property type="component" value="Unassembled WGS sequence"/>
</dbReference>
<feature type="compositionally biased region" description="Polar residues" evidence="1">
    <location>
        <begin position="1"/>
        <end position="10"/>
    </location>
</feature>
<evidence type="ECO:0000313" key="3">
    <source>
        <dbReference type="Proteomes" id="UP001369815"/>
    </source>
</evidence>
<feature type="compositionally biased region" description="Polar residues" evidence="1">
    <location>
        <begin position="370"/>
        <end position="385"/>
    </location>
</feature>
<dbReference type="EMBL" id="JBANMG010000003">
    <property type="protein sequence ID" value="KAK6956028.1"/>
    <property type="molecule type" value="Genomic_DNA"/>
</dbReference>
<feature type="region of interest" description="Disordered" evidence="1">
    <location>
        <begin position="1"/>
        <end position="46"/>
    </location>
</feature>
<keyword evidence="3" id="KW-1185">Reference proteome</keyword>